<keyword evidence="9" id="KW-1185">Reference proteome</keyword>
<dbReference type="InterPro" id="IPR013325">
    <property type="entry name" value="RNA_pol_sigma_r2"/>
</dbReference>
<evidence type="ECO:0000256" key="3">
    <source>
        <dbReference type="ARBA" id="ARBA00023082"/>
    </source>
</evidence>
<dbReference type="Pfam" id="PF08281">
    <property type="entry name" value="Sigma70_r4_2"/>
    <property type="match status" value="1"/>
</dbReference>
<evidence type="ECO:0000313" key="9">
    <source>
        <dbReference type="Proteomes" id="UP000826651"/>
    </source>
</evidence>
<sequence>MDGPELAFADEDPDIAFEVFVRERGPALYRAAWALALDRADAEDLTQEALARTYRHWRRIRRADTDPFAYARRTLVNLRVDRWRRRSRESATLREYVSDRRVPEVASGVEDRAELAGLLDRLSLPQRRVVVLRYVLDLPVAVVARELRMSESNVKTTCSRALAVMRADRTPTILEES</sequence>
<dbReference type="InterPro" id="IPR039425">
    <property type="entry name" value="RNA_pol_sigma-70-like"/>
</dbReference>
<dbReference type="Gene3D" id="1.10.10.10">
    <property type="entry name" value="Winged helix-like DNA-binding domain superfamily/Winged helix DNA-binding domain"/>
    <property type="match status" value="1"/>
</dbReference>
<feature type="domain" description="RNA polymerase sigma-70 region 2" evidence="6">
    <location>
        <begin position="21"/>
        <end position="88"/>
    </location>
</feature>
<dbReference type="RefSeq" id="WP_223409025.1">
    <property type="nucleotide sequence ID" value="NZ_JAGSHT010000018.1"/>
</dbReference>
<protein>
    <submittedName>
        <fullName evidence="8">Sigma-70 family RNA polymerase sigma factor</fullName>
    </submittedName>
</protein>
<dbReference type="InterPro" id="IPR013324">
    <property type="entry name" value="RNA_pol_sigma_r3/r4-like"/>
</dbReference>
<organism evidence="8 9">
    <name type="scientific">Occultella gossypii</name>
    <dbReference type="NCBI Taxonomy" id="2800820"/>
    <lineage>
        <taxon>Bacteria</taxon>
        <taxon>Bacillati</taxon>
        <taxon>Actinomycetota</taxon>
        <taxon>Actinomycetes</taxon>
        <taxon>Micrococcales</taxon>
        <taxon>Ruaniaceae</taxon>
        <taxon>Occultella</taxon>
    </lineage>
</organism>
<comment type="caution">
    <text evidence="8">The sequence shown here is derived from an EMBL/GenBank/DDBJ whole genome shotgun (WGS) entry which is preliminary data.</text>
</comment>
<evidence type="ECO:0000256" key="5">
    <source>
        <dbReference type="ARBA" id="ARBA00023163"/>
    </source>
</evidence>
<dbReference type="SUPFAM" id="SSF88946">
    <property type="entry name" value="Sigma2 domain of RNA polymerase sigma factors"/>
    <property type="match status" value="1"/>
</dbReference>
<keyword evidence="4" id="KW-0238">DNA-binding</keyword>
<keyword evidence="3" id="KW-0731">Sigma factor</keyword>
<dbReference type="NCBIfam" id="TIGR02937">
    <property type="entry name" value="sigma70-ECF"/>
    <property type="match status" value="1"/>
</dbReference>
<dbReference type="EMBL" id="JAGSHT010000018">
    <property type="protein sequence ID" value="MBZ2198329.1"/>
    <property type="molecule type" value="Genomic_DNA"/>
</dbReference>
<name>A0ABS7SD98_9MICO</name>
<evidence type="ECO:0000313" key="8">
    <source>
        <dbReference type="EMBL" id="MBZ2198329.1"/>
    </source>
</evidence>
<evidence type="ECO:0000259" key="6">
    <source>
        <dbReference type="Pfam" id="PF04542"/>
    </source>
</evidence>
<dbReference type="PANTHER" id="PTHR43133">
    <property type="entry name" value="RNA POLYMERASE ECF-TYPE SIGMA FACTO"/>
    <property type="match status" value="1"/>
</dbReference>
<evidence type="ECO:0000256" key="1">
    <source>
        <dbReference type="ARBA" id="ARBA00010641"/>
    </source>
</evidence>
<dbReference type="SUPFAM" id="SSF88659">
    <property type="entry name" value="Sigma3 and sigma4 domains of RNA polymerase sigma factors"/>
    <property type="match status" value="1"/>
</dbReference>
<dbReference type="PANTHER" id="PTHR43133:SF50">
    <property type="entry name" value="ECF RNA POLYMERASE SIGMA FACTOR SIGM"/>
    <property type="match status" value="1"/>
</dbReference>
<evidence type="ECO:0000256" key="4">
    <source>
        <dbReference type="ARBA" id="ARBA00023125"/>
    </source>
</evidence>
<dbReference type="InterPro" id="IPR036388">
    <property type="entry name" value="WH-like_DNA-bd_sf"/>
</dbReference>
<feature type="domain" description="RNA polymerase sigma factor 70 region 4 type 2" evidence="7">
    <location>
        <begin position="114"/>
        <end position="163"/>
    </location>
</feature>
<dbReference type="Gene3D" id="1.10.1740.10">
    <property type="match status" value="1"/>
</dbReference>
<comment type="similarity">
    <text evidence="1">Belongs to the sigma-70 factor family. ECF subfamily.</text>
</comment>
<dbReference type="InterPro" id="IPR007627">
    <property type="entry name" value="RNA_pol_sigma70_r2"/>
</dbReference>
<keyword evidence="5" id="KW-0804">Transcription</keyword>
<keyword evidence="2" id="KW-0805">Transcription regulation</keyword>
<evidence type="ECO:0000259" key="7">
    <source>
        <dbReference type="Pfam" id="PF08281"/>
    </source>
</evidence>
<proteinExistence type="inferred from homology"/>
<reference evidence="8 9" key="1">
    <citation type="submission" date="2021-04" db="EMBL/GenBank/DDBJ databases">
        <title>Ruania sp. nov., isolated from sandy soil of mangrove forest.</title>
        <authorList>
            <person name="Ge X."/>
            <person name="Huang R."/>
            <person name="Liu W."/>
        </authorList>
    </citation>
    <scope>NUCLEOTIDE SEQUENCE [LARGE SCALE GENOMIC DNA]</scope>
    <source>
        <strain evidence="8 9">N2-46</strain>
    </source>
</reference>
<dbReference type="InterPro" id="IPR014284">
    <property type="entry name" value="RNA_pol_sigma-70_dom"/>
</dbReference>
<dbReference type="InterPro" id="IPR013249">
    <property type="entry name" value="RNA_pol_sigma70_r4_t2"/>
</dbReference>
<evidence type="ECO:0000256" key="2">
    <source>
        <dbReference type="ARBA" id="ARBA00023015"/>
    </source>
</evidence>
<accession>A0ABS7SD98</accession>
<dbReference type="Pfam" id="PF04542">
    <property type="entry name" value="Sigma70_r2"/>
    <property type="match status" value="1"/>
</dbReference>
<gene>
    <name evidence="8" type="ORF">KCQ71_19420</name>
</gene>
<dbReference type="Proteomes" id="UP000826651">
    <property type="component" value="Unassembled WGS sequence"/>
</dbReference>